<dbReference type="PROSITE" id="PS51257">
    <property type="entry name" value="PROKAR_LIPOPROTEIN"/>
    <property type="match status" value="1"/>
</dbReference>
<organism evidence="2 3">
    <name type="scientific">Daphnia magna</name>
    <dbReference type="NCBI Taxonomy" id="35525"/>
    <lineage>
        <taxon>Eukaryota</taxon>
        <taxon>Metazoa</taxon>
        <taxon>Ecdysozoa</taxon>
        <taxon>Arthropoda</taxon>
        <taxon>Crustacea</taxon>
        <taxon>Branchiopoda</taxon>
        <taxon>Diplostraca</taxon>
        <taxon>Cladocera</taxon>
        <taxon>Anomopoda</taxon>
        <taxon>Daphniidae</taxon>
        <taxon>Daphnia</taxon>
    </lineage>
</organism>
<evidence type="ECO:0000256" key="1">
    <source>
        <dbReference type="SAM" id="SignalP"/>
    </source>
</evidence>
<evidence type="ECO:0000313" key="2">
    <source>
        <dbReference type="EMBL" id="KAK4045535.1"/>
    </source>
</evidence>
<reference evidence="2 3" key="1">
    <citation type="journal article" date="2023" name="Nucleic Acids Res.">
        <title>The hologenome of Daphnia magna reveals possible DNA methylation and microbiome-mediated evolution of the host genome.</title>
        <authorList>
            <person name="Chaturvedi A."/>
            <person name="Li X."/>
            <person name="Dhandapani V."/>
            <person name="Marshall H."/>
            <person name="Kissane S."/>
            <person name="Cuenca-Cambronero M."/>
            <person name="Asole G."/>
            <person name="Calvet F."/>
            <person name="Ruiz-Romero M."/>
            <person name="Marangio P."/>
            <person name="Guigo R."/>
            <person name="Rago D."/>
            <person name="Mirbahai L."/>
            <person name="Eastwood N."/>
            <person name="Colbourne J.K."/>
            <person name="Zhou J."/>
            <person name="Mallon E."/>
            <person name="Orsini L."/>
        </authorList>
    </citation>
    <scope>NUCLEOTIDE SEQUENCE [LARGE SCALE GENOMIC DNA]</scope>
    <source>
        <strain evidence="2">LRV0_1</strain>
    </source>
</reference>
<feature type="signal peptide" evidence="1">
    <location>
        <begin position="1"/>
        <end position="23"/>
    </location>
</feature>
<feature type="chain" id="PRO_5047441794" evidence="1">
    <location>
        <begin position="24"/>
        <end position="227"/>
    </location>
</feature>
<comment type="caution">
    <text evidence="2">The sequence shown here is derived from an EMBL/GenBank/DDBJ whole genome shotgun (WGS) entry which is preliminary data.</text>
</comment>
<accession>A0ABR0BAC6</accession>
<sequence length="227" mass="22946">MPYRRPLFLAIVAASVFAPAVAAACGVSGPDGASLCALAGGGGDNTRGGATVSLGYQTSPRVVLQTGIGALLGGTFDAPNGRHTFAPGFLATAGASWRLFGGPEVDETTGEAVDKNPFVVVSGALSFLSSTTTRGNERAVGYNAFDLRGGVVVGVTLAERFRPYILGRTFGGPAFWRYEGAAKQGTDLYHVQVGGGASVALGKGWAVYAEGVPLGERGVSGGLSTSL</sequence>
<evidence type="ECO:0000313" key="3">
    <source>
        <dbReference type="Proteomes" id="UP001234178"/>
    </source>
</evidence>
<keyword evidence="1" id="KW-0732">Signal</keyword>
<protein>
    <submittedName>
        <fullName evidence="2">Uncharacterized protein</fullName>
    </submittedName>
</protein>
<keyword evidence="3" id="KW-1185">Reference proteome</keyword>
<name>A0ABR0BAC6_9CRUS</name>
<dbReference type="EMBL" id="JAOYFB010000044">
    <property type="protein sequence ID" value="KAK4045535.1"/>
    <property type="molecule type" value="Genomic_DNA"/>
</dbReference>
<proteinExistence type="predicted"/>
<dbReference type="Proteomes" id="UP001234178">
    <property type="component" value="Unassembled WGS sequence"/>
</dbReference>
<gene>
    <name evidence="2" type="ORF">OUZ56_033159</name>
</gene>